<organism evidence="2 3">
    <name type="scientific">Bradyrhizobium oligotrophicum S58</name>
    <dbReference type="NCBI Taxonomy" id="1245469"/>
    <lineage>
        <taxon>Bacteria</taxon>
        <taxon>Pseudomonadati</taxon>
        <taxon>Pseudomonadota</taxon>
        <taxon>Alphaproteobacteria</taxon>
        <taxon>Hyphomicrobiales</taxon>
        <taxon>Nitrobacteraceae</taxon>
        <taxon>Bradyrhizobium</taxon>
    </lineage>
</organism>
<dbReference type="AlphaFoldDB" id="M4ZFT2"/>
<dbReference type="RefSeq" id="WP_015669462.1">
    <property type="nucleotide sequence ID" value="NC_020453.1"/>
</dbReference>
<dbReference type="eggNOG" id="ENOG5032A93">
    <property type="taxonomic scope" value="Bacteria"/>
</dbReference>
<dbReference type="OrthoDB" id="8456566at2"/>
<dbReference type="HOGENOM" id="CLU_2463025_0_0_5"/>
<accession>M4ZFT2</accession>
<keyword evidence="3" id="KW-1185">Reference proteome</keyword>
<evidence type="ECO:0000313" key="3">
    <source>
        <dbReference type="Proteomes" id="UP000011841"/>
    </source>
</evidence>
<dbReference type="KEGG" id="aol:S58_64080"/>
<sequence length="88" mass="9160">MKRISLNRVSAFAAAISATFLVTAAHATVPSAAPFDTIGAPVQTAGLTWRCGKNNPASWGTFGNGCLKQKRAARRNASFTGPELSQPA</sequence>
<evidence type="ECO:0000256" key="1">
    <source>
        <dbReference type="SAM" id="SignalP"/>
    </source>
</evidence>
<reference evidence="2 3" key="1">
    <citation type="journal article" date="2013" name="Appl. Environ. Microbiol.">
        <title>Genome analysis suggests that the soil oligotrophic bacterium Agromonas oligotrophica (Bradyrhizobium oligotrophicum) is a nitrogen-fixing symbiont of Aeschynomene indica.</title>
        <authorList>
            <person name="Okubo T."/>
            <person name="Fukushima S."/>
            <person name="Itakura M."/>
            <person name="Oshima K."/>
            <person name="Longtonglang A."/>
            <person name="Teaumroong N."/>
            <person name="Mitsui H."/>
            <person name="Hattori M."/>
            <person name="Hattori R."/>
            <person name="Hattori T."/>
            <person name="Minamisawa K."/>
        </authorList>
    </citation>
    <scope>NUCLEOTIDE SEQUENCE [LARGE SCALE GENOMIC DNA]</scope>
    <source>
        <strain evidence="2 3">S58</strain>
    </source>
</reference>
<protein>
    <submittedName>
        <fullName evidence="2">Uncharacterized protein</fullName>
    </submittedName>
</protein>
<gene>
    <name evidence="2" type="ORF">S58_64080</name>
</gene>
<name>M4ZFT2_9BRAD</name>
<proteinExistence type="predicted"/>
<dbReference type="PATRIC" id="fig|1245469.3.peg.6544"/>
<feature type="signal peptide" evidence="1">
    <location>
        <begin position="1"/>
        <end position="27"/>
    </location>
</feature>
<feature type="chain" id="PRO_5004061897" evidence="1">
    <location>
        <begin position="28"/>
        <end position="88"/>
    </location>
</feature>
<evidence type="ECO:0000313" key="2">
    <source>
        <dbReference type="EMBL" id="BAM92381.1"/>
    </source>
</evidence>
<dbReference type="EMBL" id="AP012603">
    <property type="protein sequence ID" value="BAM92381.1"/>
    <property type="molecule type" value="Genomic_DNA"/>
</dbReference>
<dbReference type="GeneID" id="301820098"/>
<dbReference type="Proteomes" id="UP000011841">
    <property type="component" value="Chromosome"/>
</dbReference>
<keyword evidence="1" id="KW-0732">Signal</keyword>